<gene>
    <name evidence="2" type="primary">mazG</name>
    <name evidence="2" type="ORF">WMO26_01970</name>
</gene>
<name>A0ABV1DX17_9FIRM</name>
<dbReference type="EMBL" id="JBBMFD010000001">
    <property type="protein sequence ID" value="MEQ2439591.1"/>
    <property type="molecule type" value="Genomic_DNA"/>
</dbReference>
<comment type="caution">
    <text evidence="2">The sequence shown here is derived from an EMBL/GenBank/DDBJ whole genome shotgun (WGS) entry which is preliminary data.</text>
</comment>
<evidence type="ECO:0000259" key="1">
    <source>
        <dbReference type="Pfam" id="PF03819"/>
    </source>
</evidence>
<proteinExistence type="predicted"/>
<dbReference type="InterPro" id="IPR011551">
    <property type="entry name" value="NTP_PyrPHydrolase_MazG"/>
</dbReference>
<dbReference type="PANTHER" id="PTHR30522:SF0">
    <property type="entry name" value="NUCLEOSIDE TRIPHOSPHATE PYROPHOSPHOHYDROLASE"/>
    <property type="match status" value="1"/>
</dbReference>
<sequence length="275" mass="31343">MSVSFVFKERYGVEDLCKIMALLRSEEGCPWDRVQTHESIRKNFIEETYEAIEAIDLKDYDLMREELGDVLLQVVFHARMEEEAGRFDFQDVADGICKKLIERHPHIFSDIKADTAGEVLKNWDEIKKRKKGQNTQSEVMQSVSRALPSLMRSAKVQQKAAKVGFDWPNEEGALEKLEEEVCELREAVSSGDKAAAREELGDVLFSAVNVSRFLDADAEETLTEACDKFIARFERVEALAKEQGHSMQELTLKELDALWDEAKKAIHQAATQPEE</sequence>
<keyword evidence="2" id="KW-0378">Hydrolase</keyword>
<feature type="domain" description="NTP pyrophosphohydrolase MazG-like" evidence="1">
    <location>
        <begin position="35"/>
        <end position="108"/>
    </location>
</feature>
<dbReference type="InterPro" id="IPR048015">
    <property type="entry name" value="NTP-PPase_MazG-like_N"/>
</dbReference>
<keyword evidence="3" id="KW-1185">Reference proteome</keyword>
<feature type="domain" description="NTP pyrophosphohydrolase MazG-like" evidence="1">
    <location>
        <begin position="173"/>
        <end position="234"/>
    </location>
</feature>
<protein>
    <submittedName>
        <fullName evidence="2">Nucleoside triphosphate pyrophosphohydrolase</fullName>
        <ecNumber evidence="2">3.6.1.9</ecNumber>
    </submittedName>
</protein>
<dbReference type="InterPro" id="IPR004518">
    <property type="entry name" value="MazG-like_dom"/>
</dbReference>
<dbReference type="CDD" id="cd11528">
    <property type="entry name" value="NTP-PPase_MazG_Nterm"/>
    <property type="match status" value="1"/>
</dbReference>
<evidence type="ECO:0000313" key="2">
    <source>
        <dbReference type="EMBL" id="MEQ2439591.1"/>
    </source>
</evidence>
<dbReference type="Proteomes" id="UP001489509">
    <property type="component" value="Unassembled WGS sequence"/>
</dbReference>
<dbReference type="NCBIfam" id="TIGR00444">
    <property type="entry name" value="mazG"/>
    <property type="match status" value="1"/>
</dbReference>
<dbReference type="Gene3D" id="1.10.287.1080">
    <property type="entry name" value="MazG-like"/>
    <property type="match status" value="2"/>
</dbReference>
<evidence type="ECO:0000313" key="3">
    <source>
        <dbReference type="Proteomes" id="UP001489509"/>
    </source>
</evidence>
<organism evidence="2 3">
    <name type="scientific">Solibaculum intestinale</name>
    <dbReference type="NCBI Taxonomy" id="3133165"/>
    <lineage>
        <taxon>Bacteria</taxon>
        <taxon>Bacillati</taxon>
        <taxon>Bacillota</taxon>
        <taxon>Clostridia</taxon>
        <taxon>Eubacteriales</taxon>
        <taxon>Oscillospiraceae</taxon>
        <taxon>Solibaculum</taxon>
    </lineage>
</organism>
<dbReference type="SUPFAM" id="SSF101386">
    <property type="entry name" value="all-alpha NTP pyrophosphatases"/>
    <property type="match status" value="2"/>
</dbReference>
<dbReference type="CDD" id="cd11529">
    <property type="entry name" value="NTP-PPase_MazG_Cterm"/>
    <property type="match status" value="1"/>
</dbReference>
<dbReference type="Pfam" id="PF03819">
    <property type="entry name" value="MazG"/>
    <property type="match status" value="2"/>
</dbReference>
<dbReference type="InterPro" id="IPR048011">
    <property type="entry name" value="NTP-PPase_MazG-like_C"/>
</dbReference>
<dbReference type="GO" id="GO:0047429">
    <property type="term" value="F:nucleoside triphosphate diphosphatase activity"/>
    <property type="evidence" value="ECO:0007669"/>
    <property type="project" value="UniProtKB-EC"/>
</dbReference>
<dbReference type="EC" id="3.6.1.9" evidence="2"/>
<dbReference type="RefSeq" id="WP_349217848.1">
    <property type="nucleotide sequence ID" value="NZ_JBBMFD010000001.1"/>
</dbReference>
<dbReference type="NCBIfam" id="NF007113">
    <property type="entry name" value="PRK09562.1"/>
    <property type="match status" value="1"/>
</dbReference>
<accession>A0ABV1DX17</accession>
<dbReference type="PANTHER" id="PTHR30522">
    <property type="entry name" value="NUCLEOSIDE TRIPHOSPHATE PYROPHOSPHOHYDROLASE"/>
    <property type="match status" value="1"/>
</dbReference>
<reference evidence="2 3" key="1">
    <citation type="submission" date="2024-03" db="EMBL/GenBank/DDBJ databases">
        <title>Human intestinal bacterial collection.</title>
        <authorList>
            <person name="Pauvert C."/>
            <person name="Hitch T.C.A."/>
            <person name="Clavel T."/>
        </authorList>
    </citation>
    <scope>NUCLEOTIDE SEQUENCE [LARGE SCALE GENOMIC DNA]</scope>
    <source>
        <strain evidence="2 3">CLA-JM-H44</strain>
    </source>
</reference>